<reference evidence="1 2" key="1">
    <citation type="submission" date="2017-08" db="EMBL/GenBank/DDBJ databases">
        <title>Acidophilic green algal genome provides insights into adaptation to an acidic environment.</title>
        <authorList>
            <person name="Hirooka S."/>
            <person name="Hirose Y."/>
            <person name="Kanesaki Y."/>
            <person name="Higuchi S."/>
            <person name="Fujiwara T."/>
            <person name="Onuma R."/>
            <person name="Era A."/>
            <person name="Ohbayashi R."/>
            <person name="Uzuka A."/>
            <person name="Nozaki H."/>
            <person name="Yoshikawa H."/>
            <person name="Miyagishima S.Y."/>
        </authorList>
    </citation>
    <scope>NUCLEOTIDE SEQUENCE [LARGE SCALE GENOMIC DNA]</scope>
    <source>
        <strain evidence="1 2">NIES-2499</strain>
    </source>
</reference>
<feature type="non-terminal residue" evidence="1">
    <location>
        <position position="1"/>
    </location>
</feature>
<proteinExistence type="predicted"/>
<accession>A0A250XG67</accession>
<sequence>VLMHANQRGAVTPYLTMICAALLRTAMVAHQRRGESDAVAHCLFQLLAVQPDAPEWSQVIG</sequence>
<dbReference type="AlphaFoldDB" id="A0A250XG67"/>
<name>A0A250XG67_9CHLO</name>
<evidence type="ECO:0000313" key="2">
    <source>
        <dbReference type="Proteomes" id="UP000232323"/>
    </source>
</evidence>
<organism evidence="1 2">
    <name type="scientific">Chlamydomonas eustigma</name>
    <dbReference type="NCBI Taxonomy" id="1157962"/>
    <lineage>
        <taxon>Eukaryota</taxon>
        <taxon>Viridiplantae</taxon>
        <taxon>Chlorophyta</taxon>
        <taxon>core chlorophytes</taxon>
        <taxon>Chlorophyceae</taxon>
        <taxon>CS clade</taxon>
        <taxon>Chlamydomonadales</taxon>
        <taxon>Chlamydomonadaceae</taxon>
        <taxon>Chlamydomonas</taxon>
    </lineage>
</organism>
<dbReference type="EMBL" id="BEGY01000075">
    <property type="protein sequence ID" value="GAX82071.1"/>
    <property type="molecule type" value="Genomic_DNA"/>
</dbReference>
<dbReference type="Proteomes" id="UP000232323">
    <property type="component" value="Unassembled WGS sequence"/>
</dbReference>
<gene>
    <name evidence="1" type="ORF">CEUSTIGMA_g9499.t1</name>
</gene>
<dbReference type="OrthoDB" id="28868at2759"/>
<keyword evidence="2" id="KW-1185">Reference proteome</keyword>
<protein>
    <submittedName>
        <fullName evidence="1">Uncharacterized protein</fullName>
    </submittedName>
</protein>
<evidence type="ECO:0000313" key="1">
    <source>
        <dbReference type="EMBL" id="GAX82071.1"/>
    </source>
</evidence>
<comment type="caution">
    <text evidence="1">The sequence shown here is derived from an EMBL/GenBank/DDBJ whole genome shotgun (WGS) entry which is preliminary data.</text>
</comment>